<protein>
    <submittedName>
        <fullName evidence="1">Uncharacterized protein</fullName>
    </submittedName>
</protein>
<gene>
    <name evidence="1" type="ORF">NUW54_g14623</name>
</gene>
<name>A0ACC1MC36_9APHY</name>
<keyword evidence="2" id="KW-1185">Reference proteome</keyword>
<comment type="caution">
    <text evidence="1">The sequence shown here is derived from an EMBL/GenBank/DDBJ whole genome shotgun (WGS) entry which is preliminary data.</text>
</comment>
<dbReference type="Proteomes" id="UP001144978">
    <property type="component" value="Unassembled WGS sequence"/>
</dbReference>
<evidence type="ECO:0000313" key="2">
    <source>
        <dbReference type="Proteomes" id="UP001144978"/>
    </source>
</evidence>
<sequence length="276" mass="30517">MVLFPLDALSRCSCGTTLQSLGNPPPASSLIPAALYGITRRTDVSIEVIPCPQCRHRRRLIGPDLGTTGVFNWNNLILLTHELLNSYTNMFTASETPFSAFCLTIRRQYEDVASGMQFCSEETFVRAWFAFVQIQRLDSSMACPTCGPSPSIVIADGVSLATHASKLTPHIRPPTFTDASSERIESISTYKARSLPAIPQKDIRALIIKCIEALSTASPTFPSTLPDTSKIEESHVPVASFLRLIQRTQDLPLRRAYRELMRQVSYGSVARTFCSN</sequence>
<accession>A0ACC1MC36</accession>
<reference evidence="1" key="1">
    <citation type="submission" date="2022-08" db="EMBL/GenBank/DDBJ databases">
        <title>Genome Sequence of Pycnoporus sanguineus.</title>
        <authorList>
            <person name="Buettner E."/>
        </authorList>
    </citation>
    <scope>NUCLEOTIDE SEQUENCE</scope>
    <source>
        <strain evidence="1">CG-C14</strain>
    </source>
</reference>
<proteinExistence type="predicted"/>
<dbReference type="EMBL" id="JANSHE010007715">
    <property type="protein sequence ID" value="KAJ2957100.1"/>
    <property type="molecule type" value="Genomic_DNA"/>
</dbReference>
<organism evidence="1 2">
    <name type="scientific">Trametes sanguinea</name>
    <dbReference type="NCBI Taxonomy" id="158606"/>
    <lineage>
        <taxon>Eukaryota</taxon>
        <taxon>Fungi</taxon>
        <taxon>Dikarya</taxon>
        <taxon>Basidiomycota</taxon>
        <taxon>Agaricomycotina</taxon>
        <taxon>Agaricomycetes</taxon>
        <taxon>Polyporales</taxon>
        <taxon>Polyporaceae</taxon>
        <taxon>Trametes</taxon>
    </lineage>
</organism>
<evidence type="ECO:0000313" key="1">
    <source>
        <dbReference type="EMBL" id="KAJ2957100.1"/>
    </source>
</evidence>